<dbReference type="InterPro" id="IPR043519">
    <property type="entry name" value="NT_sf"/>
</dbReference>
<dbReference type="PANTHER" id="PTHR41773">
    <property type="entry name" value="GTP PYROPHOSPHATASE-RELATED"/>
    <property type="match status" value="1"/>
</dbReference>
<dbReference type="PANTHER" id="PTHR41773:SF1">
    <property type="entry name" value="RELA_SPOT DOMAIN-CONTAINING PROTEIN"/>
    <property type="match status" value="1"/>
</dbReference>
<dbReference type="SUPFAM" id="SSF81301">
    <property type="entry name" value="Nucleotidyltransferase"/>
    <property type="match status" value="1"/>
</dbReference>
<keyword evidence="3" id="KW-1185">Reference proteome</keyword>
<dbReference type="SMART" id="SM00954">
    <property type="entry name" value="RelA_SpoT"/>
    <property type="match status" value="1"/>
</dbReference>
<evidence type="ECO:0000259" key="1">
    <source>
        <dbReference type="SMART" id="SM00954"/>
    </source>
</evidence>
<evidence type="ECO:0000313" key="2">
    <source>
        <dbReference type="EMBL" id="MFK2904284.1"/>
    </source>
</evidence>
<name>A0ABW8JUZ9_9GAMM</name>
<comment type="caution">
    <text evidence="2">The sequence shown here is derived from an EMBL/GenBank/DDBJ whole genome shotgun (WGS) entry which is preliminary data.</text>
</comment>
<proteinExistence type="predicted"/>
<dbReference type="RefSeq" id="WP_404632617.1">
    <property type="nucleotide sequence ID" value="NZ_JADIKM010000002.1"/>
</dbReference>
<evidence type="ECO:0000313" key="3">
    <source>
        <dbReference type="Proteomes" id="UP001620460"/>
    </source>
</evidence>
<protein>
    <submittedName>
        <fullName evidence="2">GTP pyrophosphokinase</fullName>
    </submittedName>
</protein>
<sequence>MLDAEGIPYVSVQGRCKELGSFKEKIQRKRYKDPKREITDLAGLRIITLVESDIQRVESVLRDAFDVNDENSGDKSIALGDDKFGYRSVHFVCGLGGRRESLPEHGRFKGLLFEIQVRTALQHAWAEIEHDRGYKLKGELPSHLKRRFALLAGLLELADSQFDQLSNDIDRYQADVSRRAVSGDLDIEINSSSVYELLVLKFGKGVNSAYDDAWPQLIQEIRDFGAYDLKSLSQLFSDDVCRRARESTPGLEVPGLIRDGLILTDIERYFKKSWKGHWSGLDFKSAITYEEHYGKDLSEVWEKHKIDLYNEDEDADFFVGEGD</sequence>
<gene>
    <name evidence="2" type="ORF">ISP17_09930</name>
</gene>
<dbReference type="Gene3D" id="3.30.460.10">
    <property type="entry name" value="Beta Polymerase, domain 2"/>
    <property type="match status" value="1"/>
</dbReference>
<feature type="domain" description="RelA/SpoT" evidence="1">
    <location>
        <begin position="14"/>
        <end position="140"/>
    </location>
</feature>
<reference evidence="2 3" key="1">
    <citation type="submission" date="2020-10" db="EMBL/GenBank/DDBJ databases">
        <title>Phylogeny of dyella-like bacteria.</title>
        <authorList>
            <person name="Fu J."/>
        </authorList>
    </citation>
    <scope>NUCLEOTIDE SEQUENCE [LARGE SCALE GENOMIC DNA]</scope>
    <source>
        <strain evidence="2 3">Gsoil3046</strain>
    </source>
</reference>
<organism evidence="2 3">
    <name type="scientific">Dyella ginsengisoli</name>
    <dbReference type="NCBI Taxonomy" id="363848"/>
    <lineage>
        <taxon>Bacteria</taxon>
        <taxon>Pseudomonadati</taxon>
        <taxon>Pseudomonadota</taxon>
        <taxon>Gammaproteobacteria</taxon>
        <taxon>Lysobacterales</taxon>
        <taxon>Rhodanobacteraceae</taxon>
        <taxon>Dyella</taxon>
    </lineage>
</organism>
<dbReference type="Proteomes" id="UP001620460">
    <property type="component" value="Unassembled WGS sequence"/>
</dbReference>
<dbReference type="Pfam" id="PF04607">
    <property type="entry name" value="RelA_SpoT"/>
    <property type="match status" value="1"/>
</dbReference>
<dbReference type="Gene3D" id="1.10.287.860">
    <property type="entry name" value="Nucleotidyltransferase"/>
    <property type="match status" value="1"/>
</dbReference>
<dbReference type="CDD" id="cd05399">
    <property type="entry name" value="NT_Rel-Spo_like"/>
    <property type="match status" value="1"/>
</dbReference>
<accession>A0ABW8JUZ9</accession>
<dbReference type="EMBL" id="JADIKM010000002">
    <property type="protein sequence ID" value="MFK2904284.1"/>
    <property type="molecule type" value="Genomic_DNA"/>
</dbReference>
<dbReference type="InterPro" id="IPR007685">
    <property type="entry name" value="RelA_SpoT"/>
</dbReference>